<proteinExistence type="predicted"/>
<reference evidence="2" key="1">
    <citation type="journal article" date="2020" name="Stud. Mycol.">
        <title>101 Dothideomycetes genomes: a test case for predicting lifestyles and emergence of pathogens.</title>
        <authorList>
            <person name="Haridas S."/>
            <person name="Albert R."/>
            <person name="Binder M."/>
            <person name="Bloem J."/>
            <person name="Labutti K."/>
            <person name="Salamov A."/>
            <person name="Andreopoulos B."/>
            <person name="Baker S."/>
            <person name="Barry K."/>
            <person name="Bills G."/>
            <person name="Bluhm B."/>
            <person name="Cannon C."/>
            <person name="Castanera R."/>
            <person name="Culley D."/>
            <person name="Daum C."/>
            <person name="Ezra D."/>
            <person name="Gonzalez J."/>
            <person name="Henrissat B."/>
            <person name="Kuo A."/>
            <person name="Liang C."/>
            <person name="Lipzen A."/>
            <person name="Lutzoni F."/>
            <person name="Magnuson J."/>
            <person name="Mondo S."/>
            <person name="Nolan M."/>
            <person name="Ohm R."/>
            <person name="Pangilinan J."/>
            <person name="Park H.-J."/>
            <person name="Ramirez L."/>
            <person name="Alfaro M."/>
            <person name="Sun H."/>
            <person name="Tritt A."/>
            <person name="Yoshinaga Y."/>
            <person name="Zwiers L.-H."/>
            <person name="Turgeon B."/>
            <person name="Goodwin S."/>
            <person name="Spatafora J."/>
            <person name="Crous P."/>
            <person name="Grigoriev I."/>
        </authorList>
    </citation>
    <scope>NUCLEOTIDE SEQUENCE</scope>
    <source>
        <strain evidence="2">CBS 115976</strain>
    </source>
</reference>
<dbReference type="InterPro" id="IPR000210">
    <property type="entry name" value="BTB/POZ_dom"/>
</dbReference>
<dbReference type="EMBL" id="MU004238">
    <property type="protein sequence ID" value="KAF2667235.1"/>
    <property type="molecule type" value="Genomic_DNA"/>
</dbReference>
<dbReference type="OrthoDB" id="6359816at2759"/>
<feature type="domain" description="BTB" evidence="1">
    <location>
        <begin position="24"/>
        <end position="87"/>
    </location>
</feature>
<dbReference type="PANTHER" id="PTHR47843">
    <property type="entry name" value="BTB DOMAIN-CONTAINING PROTEIN-RELATED"/>
    <property type="match status" value="1"/>
</dbReference>
<keyword evidence="3" id="KW-1185">Reference proteome</keyword>
<dbReference type="PROSITE" id="PS50097">
    <property type="entry name" value="BTB"/>
    <property type="match status" value="1"/>
</dbReference>
<dbReference type="CDD" id="cd18186">
    <property type="entry name" value="BTB_POZ_ZBTB_KLHL-like"/>
    <property type="match status" value="1"/>
</dbReference>
<sequence length="236" mass="27116">MGDDDAEFEFWDRLGNEFYSEEFSDVTITCDTKTWKLHRVILCQHSPWFRAALSGAYFKEAQSQQISLHDEDPRILEPVLKWMYSNQPVPDTLEGFPNPYVLLLEQFRVADFFQMPYLQNVIKGMIVNGFKSDFKGKADVYPDLTNGVESSAVSQFVEGLKHACDIFGADKESKLFTCLIECCLRIFPLLMISTSYGDLISSDNGHVFLGSRVMANYCFGIVHKQSKYIPLQWIVW</sequence>
<dbReference type="Gene3D" id="3.30.710.10">
    <property type="entry name" value="Potassium Channel Kv1.1, Chain A"/>
    <property type="match status" value="1"/>
</dbReference>
<dbReference type="InterPro" id="IPR011333">
    <property type="entry name" value="SKP1/BTB/POZ_sf"/>
</dbReference>
<gene>
    <name evidence="2" type="ORF">BT63DRAFT_458202</name>
</gene>
<protein>
    <submittedName>
        <fullName evidence="2">POZ domain-containing protein</fullName>
    </submittedName>
</protein>
<dbReference type="PANTHER" id="PTHR47843:SF5">
    <property type="entry name" value="BTB_POZ DOMAIN PROTEIN"/>
    <property type="match status" value="1"/>
</dbReference>
<dbReference type="Proteomes" id="UP000799302">
    <property type="component" value="Unassembled WGS sequence"/>
</dbReference>
<dbReference type="SMART" id="SM00225">
    <property type="entry name" value="BTB"/>
    <property type="match status" value="1"/>
</dbReference>
<evidence type="ECO:0000259" key="1">
    <source>
        <dbReference type="PROSITE" id="PS50097"/>
    </source>
</evidence>
<evidence type="ECO:0000313" key="3">
    <source>
        <dbReference type="Proteomes" id="UP000799302"/>
    </source>
</evidence>
<dbReference type="SUPFAM" id="SSF54695">
    <property type="entry name" value="POZ domain"/>
    <property type="match status" value="1"/>
</dbReference>
<dbReference type="AlphaFoldDB" id="A0A6A6U4N5"/>
<dbReference type="Pfam" id="PF00651">
    <property type="entry name" value="BTB"/>
    <property type="match status" value="1"/>
</dbReference>
<name>A0A6A6U4N5_9PEZI</name>
<organism evidence="2 3">
    <name type="scientific">Microthyrium microscopicum</name>
    <dbReference type="NCBI Taxonomy" id="703497"/>
    <lineage>
        <taxon>Eukaryota</taxon>
        <taxon>Fungi</taxon>
        <taxon>Dikarya</taxon>
        <taxon>Ascomycota</taxon>
        <taxon>Pezizomycotina</taxon>
        <taxon>Dothideomycetes</taxon>
        <taxon>Dothideomycetes incertae sedis</taxon>
        <taxon>Microthyriales</taxon>
        <taxon>Microthyriaceae</taxon>
        <taxon>Microthyrium</taxon>
    </lineage>
</organism>
<evidence type="ECO:0000313" key="2">
    <source>
        <dbReference type="EMBL" id="KAF2667235.1"/>
    </source>
</evidence>
<accession>A0A6A6U4N5</accession>